<dbReference type="Proteomes" id="UP000544110">
    <property type="component" value="Unassembled WGS sequence"/>
</dbReference>
<comment type="caution">
    <text evidence="1">The sequence shown here is derived from an EMBL/GenBank/DDBJ whole genome shotgun (WGS) entry which is preliminary data.</text>
</comment>
<reference evidence="1 2" key="1">
    <citation type="submission" date="2020-07" db="EMBL/GenBank/DDBJ databases">
        <title>Sequencing the genomes of 1000 actinobacteria strains.</title>
        <authorList>
            <person name="Klenk H.-P."/>
        </authorList>
    </citation>
    <scope>NUCLEOTIDE SEQUENCE [LARGE SCALE GENOMIC DNA]</scope>
    <source>
        <strain evidence="1 2">DSM 24552</strain>
    </source>
</reference>
<dbReference type="Pfam" id="PF03860">
    <property type="entry name" value="Csp"/>
    <property type="match status" value="1"/>
</dbReference>
<dbReference type="AlphaFoldDB" id="A0A7Y9RTL8"/>
<dbReference type="PANTHER" id="PTHR37310">
    <property type="entry name" value="CYTOPLASMIC PROTEIN-RELATED"/>
    <property type="match status" value="1"/>
</dbReference>
<dbReference type="InterPro" id="IPR044543">
    <property type="entry name" value="YHJQ-like"/>
</dbReference>
<organism evidence="1 2">
    <name type="scientific">Nocardioides perillae</name>
    <dbReference type="NCBI Taxonomy" id="1119534"/>
    <lineage>
        <taxon>Bacteria</taxon>
        <taxon>Bacillati</taxon>
        <taxon>Actinomycetota</taxon>
        <taxon>Actinomycetes</taxon>
        <taxon>Propionibacteriales</taxon>
        <taxon>Nocardioidaceae</taxon>
        <taxon>Nocardioides</taxon>
    </lineage>
</organism>
<name>A0A7Y9RTL8_9ACTN</name>
<accession>A0A7Y9RTL8</accession>
<evidence type="ECO:0000313" key="1">
    <source>
        <dbReference type="EMBL" id="NYG54648.1"/>
    </source>
</evidence>
<dbReference type="Gene3D" id="1.20.1270.360">
    <property type="match status" value="1"/>
</dbReference>
<sequence length="142" mass="14965">MTHHDTTAQMIRSHPAAAGGGLGLDPQVLADCIDACTTCAQACTACADACLGEEMVAELRRCIRTDLDCADVCDATGRVLSRLTPGDLGLVRSLVQACADACRACGDECEQHAGMHEHCRVCAEACRRCEAACRRVLEALSV</sequence>
<dbReference type="RefSeq" id="WP_179517228.1">
    <property type="nucleotide sequence ID" value="NZ_JACCAC010000001.1"/>
</dbReference>
<dbReference type="InterPro" id="IPR005560">
    <property type="entry name" value="Csp_YhjQ"/>
</dbReference>
<dbReference type="EMBL" id="JACCAC010000001">
    <property type="protein sequence ID" value="NYG54648.1"/>
    <property type="molecule type" value="Genomic_DNA"/>
</dbReference>
<evidence type="ECO:0008006" key="3">
    <source>
        <dbReference type="Google" id="ProtNLM"/>
    </source>
</evidence>
<dbReference type="PANTHER" id="PTHR37310:SF1">
    <property type="entry name" value="CYTOPLASMIC PROTEIN"/>
    <property type="match status" value="1"/>
</dbReference>
<dbReference type="CDD" id="cd08026">
    <property type="entry name" value="DUF326"/>
    <property type="match status" value="1"/>
</dbReference>
<protein>
    <recommendedName>
        <fullName evidence="3">Four-helix bundle copper-binding protein</fullName>
    </recommendedName>
</protein>
<evidence type="ECO:0000313" key="2">
    <source>
        <dbReference type="Proteomes" id="UP000544110"/>
    </source>
</evidence>
<gene>
    <name evidence="1" type="ORF">BJ989_000952</name>
</gene>
<proteinExistence type="predicted"/>
<keyword evidence="2" id="KW-1185">Reference proteome</keyword>